<dbReference type="OrthoDB" id="10020106at2759"/>
<evidence type="ECO:0000313" key="9">
    <source>
        <dbReference type="EMBL" id="CAF4404476.1"/>
    </source>
</evidence>
<comment type="caution">
    <text evidence="4">The sequence shown here is derived from an EMBL/GenBank/DDBJ whole genome shotgun (WGS) entry which is preliminary data.</text>
</comment>
<evidence type="ECO:0000313" key="10">
    <source>
        <dbReference type="Proteomes" id="UP000663887"/>
    </source>
</evidence>
<dbReference type="Proteomes" id="UP000663842">
    <property type="component" value="Unassembled WGS sequence"/>
</dbReference>
<dbReference type="Proteomes" id="UP000663824">
    <property type="component" value="Unassembled WGS sequence"/>
</dbReference>
<evidence type="ECO:0000313" key="7">
    <source>
        <dbReference type="EMBL" id="CAF4111486.1"/>
    </source>
</evidence>
<dbReference type="AlphaFoldDB" id="A0A816T3S5"/>
<feature type="compositionally biased region" description="Low complexity" evidence="1">
    <location>
        <begin position="241"/>
        <end position="265"/>
    </location>
</feature>
<dbReference type="EMBL" id="CAJOBJ010009066">
    <property type="protein sequence ID" value="CAF4128679.1"/>
    <property type="molecule type" value="Genomic_DNA"/>
</dbReference>
<reference evidence="4" key="1">
    <citation type="submission" date="2021-02" db="EMBL/GenBank/DDBJ databases">
        <authorList>
            <person name="Nowell W R."/>
        </authorList>
    </citation>
    <scope>NUCLEOTIDE SEQUENCE</scope>
</reference>
<dbReference type="EMBL" id="CAJOBF010003838">
    <property type="protein sequence ID" value="CAF4111486.1"/>
    <property type="molecule type" value="Genomic_DNA"/>
</dbReference>
<dbReference type="EMBL" id="CAJNOW010000919">
    <property type="protein sequence ID" value="CAF1298271.1"/>
    <property type="molecule type" value="Genomic_DNA"/>
</dbReference>
<dbReference type="EMBL" id="CAJOBH010056519">
    <property type="protein sequence ID" value="CAF4404476.1"/>
    <property type="molecule type" value="Genomic_DNA"/>
</dbReference>
<dbReference type="EMBL" id="CAJNRE010018725">
    <property type="protein sequence ID" value="CAF2176136.1"/>
    <property type="molecule type" value="Genomic_DNA"/>
</dbReference>
<dbReference type="Proteomes" id="UP000663834">
    <property type="component" value="Unassembled WGS sequence"/>
</dbReference>
<dbReference type="Proteomes" id="UP000663855">
    <property type="component" value="Unassembled WGS sequence"/>
</dbReference>
<evidence type="ECO:0000256" key="1">
    <source>
        <dbReference type="SAM" id="MobiDB-lite"/>
    </source>
</evidence>
<feature type="region of interest" description="Disordered" evidence="1">
    <location>
        <begin position="237"/>
        <end position="271"/>
    </location>
</feature>
<dbReference type="EMBL" id="CAJNRG010007307">
    <property type="protein sequence ID" value="CAF2093323.1"/>
    <property type="molecule type" value="Genomic_DNA"/>
</dbReference>
<dbReference type="Proteomes" id="UP000681967">
    <property type="component" value="Unassembled WGS sequence"/>
</dbReference>
<gene>
    <name evidence="9" type="ORF">BYL167_LOCUS31699</name>
    <name evidence="3" type="ORF">CJN711_LOCUS23358</name>
    <name evidence="8" type="ORF">GIL414_LOCUS18416</name>
    <name evidence="2" type="ORF">KQP761_LOCUS4638</name>
    <name evidence="5" type="ORF">MBJ925_LOCUS34090</name>
    <name evidence="6" type="ORF">SMN809_LOCUS13910</name>
    <name evidence="7" type="ORF">UXM345_LOCUS22857</name>
    <name evidence="4" type="ORF">XDN619_LOCUS17146</name>
</gene>
<evidence type="ECO:0000313" key="6">
    <source>
        <dbReference type="EMBL" id="CAF4037376.1"/>
    </source>
</evidence>
<dbReference type="Proteomes" id="UP000663887">
    <property type="component" value="Unassembled WGS sequence"/>
</dbReference>
<evidence type="ECO:0000313" key="8">
    <source>
        <dbReference type="EMBL" id="CAF4128679.1"/>
    </source>
</evidence>
<name>A0A816T3S5_9BILA</name>
<organism evidence="4 10">
    <name type="scientific">Rotaria magnacalcarata</name>
    <dbReference type="NCBI Taxonomy" id="392030"/>
    <lineage>
        <taxon>Eukaryota</taxon>
        <taxon>Metazoa</taxon>
        <taxon>Spiralia</taxon>
        <taxon>Gnathifera</taxon>
        <taxon>Rotifera</taxon>
        <taxon>Eurotatoria</taxon>
        <taxon>Bdelloidea</taxon>
        <taxon>Philodinida</taxon>
        <taxon>Philodinidae</taxon>
        <taxon>Rotaria</taxon>
    </lineage>
</organism>
<evidence type="ECO:0000313" key="2">
    <source>
        <dbReference type="EMBL" id="CAF1298271.1"/>
    </source>
</evidence>
<dbReference type="EMBL" id="CAJOBI010005616">
    <property type="protein sequence ID" value="CAF4037376.1"/>
    <property type="molecule type" value="Genomic_DNA"/>
</dbReference>
<accession>A0A816T3S5</accession>
<evidence type="ECO:0000313" key="5">
    <source>
        <dbReference type="EMBL" id="CAF2176136.1"/>
    </source>
</evidence>
<evidence type="ECO:0000313" key="4">
    <source>
        <dbReference type="EMBL" id="CAF2093323.1"/>
    </source>
</evidence>
<dbReference type="Proteomes" id="UP000681720">
    <property type="component" value="Unassembled WGS sequence"/>
</dbReference>
<proteinExistence type="predicted"/>
<dbReference type="EMBL" id="CAJNOV010010881">
    <property type="protein sequence ID" value="CAF1427216.1"/>
    <property type="molecule type" value="Genomic_DNA"/>
</dbReference>
<protein>
    <submittedName>
        <fullName evidence="4">Uncharacterized protein</fullName>
    </submittedName>
</protein>
<dbReference type="Proteomes" id="UP000676336">
    <property type="component" value="Unassembled WGS sequence"/>
</dbReference>
<evidence type="ECO:0000313" key="3">
    <source>
        <dbReference type="EMBL" id="CAF1427216.1"/>
    </source>
</evidence>
<sequence>MSNTPQFDLGSAALQHLELLNCSNQNPLEIAAQFRTLLRSKKANKNVQSSNINYTYTDYIAADATIRRRGRSHSLADQRSKSLGKIQYDISVDQSLPESNSSSSFIKNEPIDNLTDEIYPDSAMGSDSSDLTNHKIDSSIMSHRTTDLNNKIIFHKTSKETTSNSNRFQYPTINWKQLREKQYENKLDKVKKFLSTKFKTIRLSKSETLPTASNKLESYACSNLSDTEKNDHDILLNENVSSSSPRSRSSSSSSSTFIRTPSISPKNSPRSNYTISRLNTTLVNHSHDAIFFPIADCNLIIKQQPVEQTKRMSHAQSLCNQNKLICSTTSETMYI</sequence>